<comment type="caution">
    <text evidence="1">The sequence shown here is derived from an EMBL/GenBank/DDBJ whole genome shotgun (WGS) entry which is preliminary data.</text>
</comment>
<dbReference type="EMBL" id="JAOYFB010000003">
    <property type="protein sequence ID" value="KAK4011396.1"/>
    <property type="molecule type" value="Genomic_DNA"/>
</dbReference>
<protein>
    <submittedName>
        <fullName evidence="1">Uncharacterized protein</fullName>
    </submittedName>
</protein>
<gene>
    <name evidence="1" type="ORF">OUZ56_020511</name>
</gene>
<organism evidence="1 2">
    <name type="scientific">Daphnia magna</name>
    <dbReference type="NCBI Taxonomy" id="35525"/>
    <lineage>
        <taxon>Eukaryota</taxon>
        <taxon>Metazoa</taxon>
        <taxon>Ecdysozoa</taxon>
        <taxon>Arthropoda</taxon>
        <taxon>Crustacea</taxon>
        <taxon>Branchiopoda</taxon>
        <taxon>Diplostraca</taxon>
        <taxon>Cladocera</taxon>
        <taxon>Anomopoda</taxon>
        <taxon>Daphniidae</taxon>
        <taxon>Daphnia</taxon>
    </lineage>
</organism>
<proteinExistence type="predicted"/>
<evidence type="ECO:0000313" key="1">
    <source>
        <dbReference type="EMBL" id="KAK4011396.1"/>
    </source>
</evidence>
<evidence type="ECO:0000313" key="2">
    <source>
        <dbReference type="Proteomes" id="UP001234178"/>
    </source>
</evidence>
<name>A0ABQ9ZEN8_9CRUS</name>
<sequence length="108" mass="12354">MLDKLSCGLKSTISPNWRFLSSTARLCDECSCQHMALYEQIVWLEWYKEISSSNASSLLGLIILLMDSFKDRVEMKWNSTSMMKCSNETDARIQGPVMVQLMDDGMET</sequence>
<dbReference type="Proteomes" id="UP001234178">
    <property type="component" value="Unassembled WGS sequence"/>
</dbReference>
<reference evidence="1 2" key="1">
    <citation type="journal article" date="2023" name="Nucleic Acids Res.">
        <title>The hologenome of Daphnia magna reveals possible DNA methylation and microbiome-mediated evolution of the host genome.</title>
        <authorList>
            <person name="Chaturvedi A."/>
            <person name="Li X."/>
            <person name="Dhandapani V."/>
            <person name="Marshall H."/>
            <person name="Kissane S."/>
            <person name="Cuenca-Cambronero M."/>
            <person name="Asole G."/>
            <person name="Calvet F."/>
            <person name="Ruiz-Romero M."/>
            <person name="Marangio P."/>
            <person name="Guigo R."/>
            <person name="Rago D."/>
            <person name="Mirbahai L."/>
            <person name="Eastwood N."/>
            <person name="Colbourne J.K."/>
            <person name="Zhou J."/>
            <person name="Mallon E."/>
            <person name="Orsini L."/>
        </authorList>
    </citation>
    <scope>NUCLEOTIDE SEQUENCE [LARGE SCALE GENOMIC DNA]</scope>
    <source>
        <strain evidence="1">LRV0_1</strain>
    </source>
</reference>
<accession>A0ABQ9ZEN8</accession>
<keyword evidence="2" id="KW-1185">Reference proteome</keyword>